<evidence type="ECO:0000256" key="1">
    <source>
        <dbReference type="SAM" id="MobiDB-lite"/>
    </source>
</evidence>
<dbReference type="EMBL" id="HBKN01018696">
    <property type="protein sequence ID" value="CAE2298683.1"/>
    <property type="molecule type" value="Transcribed_RNA"/>
</dbReference>
<feature type="region of interest" description="Disordered" evidence="1">
    <location>
        <begin position="517"/>
        <end position="537"/>
    </location>
</feature>
<dbReference type="AlphaFoldDB" id="A0A7S4KLX1"/>
<reference evidence="2" key="1">
    <citation type="submission" date="2021-01" db="EMBL/GenBank/DDBJ databases">
        <authorList>
            <person name="Corre E."/>
            <person name="Pelletier E."/>
            <person name="Niang G."/>
            <person name="Scheremetjew M."/>
            <person name="Finn R."/>
            <person name="Kale V."/>
            <person name="Holt S."/>
            <person name="Cochrane G."/>
            <person name="Meng A."/>
            <person name="Brown T."/>
            <person name="Cohen L."/>
        </authorList>
    </citation>
    <scope>NUCLEOTIDE SEQUENCE</scope>
    <source>
        <strain evidence="2">CCMP 2712</strain>
    </source>
</reference>
<name>A0A7S4KLX1_GUITH</name>
<feature type="region of interest" description="Disordered" evidence="1">
    <location>
        <begin position="86"/>
        <end position="112"/>
    </location>
</feature>
<feature type="compositionally biased region" description="Acidic residues" evidence="1">
    <location>
        <begin position="100"/>
        <end position="112"/>
    </location>
</feature>
<organism evidence="2">
    <name type="scientific">Guillardia theta</name>
    <name type="common">Cryptophyte</name>
    <name type="synonym">Cryptomonas phi</name>
    <dbReference type="NCBI Taxonomy" id="55529"/>
    <lineage>
        <taxon>Eukaryota</taxon>
        <taxon>Cryptophyceae</taxon>
        <taxon>Pyrenomonadales</taxon>
        <taxon>Geminigeraceae</taxon>
        <taxon>Guillardia</taxon>
    </lineage>
</organism>
<sequence length="537" mass="61212">MRLIDRRSDMLRVRRCRVGMYKYSLFFVFVLFFTILKAQTSSLDAPLHFRSNSPPRNLHRNLPHPVEPRWLRLRGGFEDIEDVGMGHMNPGHLKQPPPGLDDEDDDEAEMLSESEALAQIRDANEEEKDLGNEVDPSDELEPQTRTVERYRNSTNEYEEVQVPVKPKRGIWTCTPQELQQLDPQTYECVESLLGKPNDIDNEIDEYHLTDVFEEARIHQLELQKLQESDPNFYEYLQKDDRGKSLLRFGLSLDSTSDLKIIQRYAQPNFSVPSDYDNLIEAIDSMKSSQSLRISENSSWEGPMLVEKDDVMISCNRDVELHGRWNLVEHSSGVFATVICKHKTDISSSSTFEIHGEKWFFKACAVRCGGGRAAITCTNGAKLSLQGCKVGGENDKTRPTIGLNCIGRSLCDIQYCSFEYCGIPGSESDSVEREHRCGGIVMSGDCQLECKKTNMKRNLIGVYLCDKNVVKASFSRCMFIKNDKCLYWQKKEQEAPDTISVSVENCKFDKEIWTGGRKPQSAVEKGNRIMGEETDMAD</sequence>
<protein>
    <recommendedName>
        <fullName evidence="3">Right handed beta helix domain-containing protein</fullName>
    </recommendedName>
</protein>
<evidence type="ECO:0000313" key="2">
    <source>
        <dbReference type="EMBL" id="CAE2298683.1"/>
    </source>
</evidence>
<accession>A0A7S4KLX1</accession>
<feature type="region of interest" description="Disordered" evidence="1">
    <location>
        <begin position="125"/>
        <end position="152"/>
    </location>
</feature>
<proteinExistence type="predicted"/>
<evidence type="ECO:0008006" key="3">
    <source>
        <dbReference type="Google" id="ProtNLM"/>
    </source>
</evidence>
<gene>
    <name evidence="2" type="ORF">GTHE00462_LOCUS14739</name>
</gene>